<keyword evidence="1" id="KW-0732">Signal</keyword>
<protein>
    <submittedName>
        <fullName evidence="3">Probable cell surface glycoprotein</fullName>
    </submittedName>
</protein>
<dbReference type="AlphaFoldDB" id="A5YT39"/>
<dbReference type="EMBL" id="EF584001">
    <property type="protein sequence ID" value="ABQ76146.1"/>
    <property type="molecule type" value="Genomic_DNA"/>
</dbReference>
<evidence type="ECO:0000256" key="1">
    <source>
        <dbReference type="ARBA" id="ARBA00022729"/>
    </source>
</evidence>
<sequence length="139" mass="14882">MNDDTALRFTVRELFQATELGPARSNQATGRFCVVILSVFNPTSSSQDVPIDRITLRTDDIIRRVDTGDSQAIGSDDRIDISSIANQTIGPTSSVAGAIVYDAPPDNEYQLEFAPVDSAQSHIVPVGPITGLDSLPSGY</sequence>
<evidence type="ECO:0000313" key="3">
    <source>
        <dbReference type="EMBL" id="ABQ76146.1"/>
    </source>
</evidence>
<name>A5YT39_9EURY</name>
<dbReference type="Gene3D" id="2.60.40.1240">
    <property type="match status" value="1"/>
</dbReference>
<reference evidence="3" key="1">
    <citation type="journal article" date="2007" name="ISME J.">
        <title>Genomic plasticity in prokaryotes: the case of the square haloarchaeon.</title>
        <authorList>
            <person name="Cuadros-Orellana S."/>
            <person name="Martin-Cuadrado A.B."/>
            <person name="Legault B."/>
            <person name="D'Auria G."/>
            <person name="Zhaxybayeva O."/>
            <person name="Papke R.T."/>
            <person name="Rodriguez-Valera F."/>
        </authorList>
    </citation>
    <scope>NUCLEOTIDE SEQUENCE</scope>
</reference>
<organism evidence="3">
    <name type="scientific">uncultured haloarchaeon</name>
    <dbReference type="NCBI Taxonomy" id="160804"/>
    <lineage>
        <taxon>Archaea</taxon>
        <taxon>Methanobacteriati</taxon>
        <taxon>Methanobacteriota</taxon>
        <taxon>Stenosarchaea group</taxon>
        <taxon>Halobacteria</taxon>
        <taxon>Halobacteriales</taxon>
        <taxon>Halobacteriaceae</taxon>
        <taxon>environmental samples</taxon>
    </lineage>
</organism>
<dbReference type="InterPro" id="IPR029050">
    <property type="entry name" value="Immunoprotect_excell_Ig-like"/>
</dbReference>
<proteinExistence type="predicted"/>
<evidence type="ECO:0000259" key="2">
    <source>
        <dbReference type="Pfam" id="PF11611"/>
    </source>
</evidence>
<feature type="domain" description="DUF4352" evidence="2">
    <location>
        <begin position="5"/>
        <end position="115"/>
    </location>
</feature>
<dbReference type="Pfam" id="PF11611">
    <property type="entry name" value="DUF4352"/>
    <property type="match status" value="1"/>
</dbReference>
<dbReference type="InterPro" id="IPR029051">
    <property type="entry name" value="DUF4352"/>
</dbReference>
<accession>A5YT39</accession>